<proteinExistence type="predicted"/>
<feature type="region of interest" description="Disordered" evidence="1">
    <location>
        <begin position="219"/>
        <end position="242"/>
    </location>
</feature>
<keyword evidence="2" id="KW-0472">Membrane</keyword>
<dbReference type="EMBL" id="MRDE01000015">
    <property type="protein sequence ID" value="OMH27824.1"/>
    <property type="molecule type" value="Genomic_DNA"/>
</dbReference>
<evidence type="ECO:0000256" key="1">
    <source>
        <dbReference type="SAM" id="MobiDB-lite"/>
    </source>
</evidence>
<dbReference type="RefSeq" id="WP_076701539.1">
    <property type="nucleotide sequence ID" value="NZ_MRDE01000015.1"/>
</dbReference>
<dbReference type="Pfam" id="PF13829">
    <property type="entry name" value="DUF4191"/>
    <property type="match status" value="1"/>
</dbReference>
<dbReference type="Proteomes" id="UP000187085">
    <property type="component" value="Unassembled WGS sequence"/>
</dbReference>
<dbReference type="STRING" id="554083.BKD30_02485"/>
<sequence>MSTSPQPKKRRFGRKPAGAQKKPGRFAQMKQVFSMTRRHDPMVVWVMLAVFLGVIAVSLVVGLLINNIITMVIIGVPLGVLAALVVLSRKAERAAFGQIEGQPGAAGAALSTLKRGWIVEEQPVAVDPRTKDTVFRVVGRPGIILITEGPSHRARRLADTERKRLTRLLPNVAVHVIESGRDEGQVPLPKLSRSITKLKPQLTRQEVGAVGKRLSSLAPRLPIPKGIDPTRARPDRRALRGR</sequence>
<evidence type="ECO:0000256" key="2">
    <source>
        <dbReference type="SAM" id="Phobius"/>
    </source>
</evidence>
<evidence type="ECO:0008006" key="5">
    <source>
        <dbReference type="Google" id="ProtNLM"/>
    </source>
</evidence>
<reference evidence="3 4" key="1">
    <citation type="submission" date="2016-12" db="EMBL/GenBank/DDBJ databases">
        <title>Draft genome of Tersicoccus phoenicis 1P05MA.</title>
        <authorList>
            <person name="Nakajima Y."/>
            <person name="Yoshizawa S."/>
            <person name="Nakamura K."/>
            <person name="Ogura Y."/>
            <person name="Hayashi T."/>
            <person name="Kogure K."/>
        </authorList>
    </citation>
    <scope>NUCLEOTIDE SEQUENCE [LARGE SCALE GENOMIC DNA]</scope>
    <source>
        <strain evidence="3 4">1p05MA</strain>
    </source>
</reference>
<feature type="compositionally biased region" description="Basic and acidic residues" evidence="1">
    <location>
        <begin position="228"/>
        <end position="242"/>
    </location>
</feature>
<evidence type="ECO:0000313" key="3">
    <source>
        <dbReference type="EMBL" id="OMH27824.1"/>
    </source>
</evidence>
<keyword evidence="2" id="KW-1133">Transmembrane helix</keyword>
<keyword evidence="2" id="KW-0812">Transmembrane</keyword>
<name>A0A1R1LK10_9MICC</name>
<keyword evidence="4" id="KW-1185">Reference proteome</keyword>
<organism evidence="3 4">
    <name type="scientific">Tersicoccus phoenicis</name>
    <dbReference type="NCBI Taxonomy" id="554083"/>
    <lineage>
        <taxon>Bacteria</taxon>
        <taxon>Bacillati</taxon>
        <taxon>Actinomycetota</taxon>
        <taxon>Actinomycetes</taxon>
        <taxon>Micrococcales</taxon>
        <taxon>Micrococcaceae</taxon>
        <taxon>Tersicoccus</taxon>
    </lineage>
</organism>
<dbReference type="InterPro" id="IPR025445">
    <property type="entry name" value="DUF4191"/>
</dbReference>
<evidence type="ECO:0000313" key="4">
    <source>
        <dbReference type="Proteomes" id="UP000187085"/>
    </source>
</evidence>
<accession>A0A1R1LK10</accession>
<comment type="caution">
    <text evidence="3">The sequence shown here is derived from an EMBL/GenBank/DDBJ whole genome shotgun (WGS) entry which is preliminary data.</text>
</comment>
<protein>
    <recommendedName>
        <fullName evidence="5">DUF4191 domain-containing protein</fullName>
    </recommendedName>
</protein>
<feature type="transmembrane region" description="Helical" evidence="2">
    <location>
        <begin position="42"/>
        <end position="62"/>
    </location>
</feature>
<feature type="region of interest" description="Disordered" evidence="1">
    <location>
        <begin position="1"/>
        <end position="25"/>
    </location>
</feature>
<gene>
    <name evidence="3" type="ORF">BKD30_02485</name>
</gene>
<dbReference type="AlphaFoldDB" id="A0A1R1LK10"/>
<feature type="transmembrane region" description="Helical" evidence="2">
    <location>
        <begin position="68"/>
        <end position="87"/>
    </location>
</feature>